<evidence type="ECO:0000259" key="2">
    <source>
        <dbReference type="PROSITE" id="PS50175"/>
    </source>
</evidence>
<dbReference type="SUPFAM" id="SSF50630">
    <property type="entry name" value="Acid proteases"/>
    <property type="match status" value="1"/>
</dbReference>
<sequence length="244" mass="27705">MSINFESSKTFQRVGAINPFNWRFCYNCKKPGKLNGDIKTPRQKAICRRCRYEGLIARYDHSYAQKNLNENVGCQPKAQPLRDQNRDSVLIKQPPIMSVTNRHLKMGRGIFLIDTGSDLNVIKRASLVENITINHRIIYHMQGIGYGSVATCGRIILKFFDKPCHLDLVQDNFPFEYDGILGMEFLRTQNAVFYLLLRTGSSLGTNLSGSCLLYRYQRGKQYVPGIKARPGISTMTKKLSASPS</sequence>
<comment type="caution">
    <text evidence="3">The sequence shown here is derived from an EMBL/GenBank/DDBJ whole genome shotgun (WGS) entry which is preliminary data.</text>
</comment>
<name>A0ABD2XQJ7_9HYME</name>
<evidence type="ECO:0000313" key="3">
    <source>
        <dbReference type="EMBL" id="KAL3407375.1"/>
    </source>
</evidence>
<protein>
    <recommendedName>
        <fullName evidence="2">Peptidase A2 domain-containing protein</fullName>
    </recommendedName>
</protein>
<dbReference type="EMBL" id="JBJJXI010000011">
    <property type="protein sequence ID" value="KAL3407375.1"/>
    <property type="molecule type" value="Genomic_DNA"/>
</dbReference>
<dbReference type="InterPro" id="IPR001995">
    <property type="entry name" value="Peptidase_A2_cat"/>
</dbReference>
<feature type="domain" description="Peptidase A2" evidence="2">
    <location>
        <begin position="109"/>
        <end position="145"/>
    </location>
</feature>
<gene>
    <name evidence="3" type="ORF">TKK_000628</name>
</gene>
<dbReference type="Proteomes" id="UP001627154">
    <property type="component" value="Unassembled WGS sequence"/>
</dbReference>
<proteinExistence type="predicted"/>
<dbReference type="GO" id="GO:0016787">
    <property type="term" value="F:hydrolase activity"/>
    <property type="evidence" value="ECO:0007669"/>
    <property type="project" value="UniProtKB-KW"/>
</dbReference>
<keyword evidence="1" id="KW-0378">Hydrolase</keyword>
<accession>A0ABD2XQJ7</accession>
<dbReference type="Gene3D" id="2.40.70.10">
    <property type="entry name" value="Acid Proteases"/>
    <property type="match status" value="1"/>
</dbReference>
<dbReference type="PROSITE" id="PS50175">
    <property type="entry name" value="ASP_PROT_RETROV"/>
    <property type="match status" value="1"/>
</dbReference>
<organism evidence="3 4">
    <name type="scientific">Trichogramma kaykai</name>
    <dbReference type="NCBI Taxonomy" id="54128"/>
    <lineage>
        <taxon>Eukaryota</taxon>
        <taxon>Metazoa</taxon>
        <taxon>Ecdysozoa</taxon>
        <taxon>Arthropoda</taxon>
        <taxon>Hexapoda</taxon>
        <taxon>Insecta</taxon>
        <taxon>Pterygota</taxon>
        <taxon>Neoptera</taxon>
        <taxon>Endopterygota</taxon>
        <taxon>Hymenoptera</taxon>
        <taxon>Apocrita</taxon>
        <taxon>Proctotrupomorpha</taxon>
        <taxon>Chalcidoidea</taxon>
        <taxon>Trichogrammatidae</taxon>
        <taxon>Trichogramma</taxon>
    </lineage>
</organism>
<evidence type="ECO:0000313" key="4">
    <source>
        <dbReference type="Proteomes" id="UP001627154"/>
    </source>
</evidence>
<reference evidence="3 4" key="1">
    <citation type="journal article" date="2024" name="bioRxiv">
        <title>A reference genome for Trichogramma kaykai: A tiny desert-dwelling parasitoid wasp with competing sex-ratio distorters.</title>
        <authorList>
            <person name="Culotta J."/>
            <person name="Lindsey A.R."/>
        </authorList>
    </citation>
    <scope>NUCLEOTIDE SEQUENCE [LARGE SCALE GENOMIC DNA]</scope>
    <source>
        <strain evidence="3 4">KSX58</strain>
    </source>
</reference>
<evidence type="ECO:0000256" key="1">
    <source>
        <dbReference type="ARBA" id="ARBA00022801"/>
    </source>
</evidence>
<dbReference type="AlphaFoldDB" id="A0ABD2XQJ7"/>
<keyword evidence="4" id="KW-1185">Reference proteome</keyword>
<dbReference type="InterPro" id="IPR021109">
    <property type="entry name" value="Peptidase_aspartic_dom_sf"/>
</dbReference>